<dbReference type="SMART" id="SM00211">
    <property type="entry name" value="TY"/>
    <property type="match status" value="1"/>
</dbReference>
<keyword evidence="2" id="KW-0964">Secreted</keyword>
<dbReference type="InterPro" id="IPR036857">
    <property type="entry name" value="Thyroglobulin_1_sf"/>
</dbReference>
<keyword evidence="3" id="KW-0677">Repeat</keyword>
<dbReference type="Pfam" id="PF00086">
    <property type="entry name" value="Thyroglobulin_1"/>
    <property type="match status" value="1"/>
</dbReference>
<name>A0A4Y2HKI5_ARAVE</name>
<comment type="caution">
    <text evidence="8">The sequence shown here is derived from an EMBL/GenBank/DDBJ whole genome shotgun (WGS) entry which is preliminary data.</text>
</comment>
<dbReference type="AlphaFoldDB" id="A0A4Y2HKI5"/>
<dbReference type="PANTHER" id="PTHR12352">
    <property type="entry name" value="SECRETED MODULAR CALCIUM-BINDING PROTEIN"/>
    <property type="match status" value="1"/>
</dbReference>
<comment type="caution">
    <text evidence="5">Lacks conserved residue(s) required for the propagation of feature annotation.</text>
</comment>
<accession>A0A4Y2HKI5</accession>
<evidence type="ECO:0000256" key="1">
    <source>
        <dbReference type="ARBA" id="ARBA00004613"/>
    </source>
</evidence>
<feature type="disulfide bond" evidence="5">
    <location>
        <begin position="59"/>
        <end position="66"/>
    </location>
</feature>
<dbReference type="GO" id="GO:0005615">
    <property type="term" value="C:extracellular space"/>
    <property type="evidence" value="ECO:0007669"/>
    <property type="project" value="TreeGrafter"/>
</dbReference>
<evidence type="ECO:0000259" key="7">
    <source>
        <dbReference type="PROSITE" id="PS51162"/>
    </source>
</evidence>
<feature type="chain" id="PRO_5021368902" description="Thyroglobulin type-1 domain-containing protein" evidence="6">
    <location>
        <begin position="22"/>
        <end position="89"/>
    </location>
</feature>
<dbReference type="GO" id="GO:0007160">
    <property type="term" value="P:cell-matrix adhesion"/>
    <property type="evidence" value="ECO:0007669"/>
    <property type="project" value="TreeGrafter"/>
</dbReference>
<dbReference type="Gene3D" id="4.10.800.10">
    <property type="entry name" value="Thyroglobulin type-1"/>
    <property type="match status" value="1"/>
</dbReference>
<dbReference type="InterPro" id="IPR051950">
    <property type="entry name" value="Dev_reg/Prot_inhib"/>
</dbReference>
<sequence>MLRKTFLFVLILVIVAEFANAASECEQRREEAERKERKGMVGVMKYRCEEDGSFKKIQCHASTGLCYCVNPQTGEKTSDKSRDADMSCD</sequence>
<keyword evidence="9" id="KW-1185">Reference proteome</keyword>
<feature type="domain" description="Thyroglobulin type-1" evidence="7">
    <location>
        <begin position="22"/>
        <end position="88"/>
    </location>
</feature>
<dbReference type="EMBL" id="BGPR01001998">
    <property type="protein sequence ID" value="GBM65865.1"/>
    <property type="molecule type" value="Genomic_DNA"/>
</dbReference>
<evidence type="ECO:0000313" key="8">
    <source>
        <dbReference type="EMBL" id="GBM65865.1"/>
    </source>
</evidence>
<dbReference type="PROSITE" id="PS51162">
    <property type="entry name" value="THYROGLOBULIN_1_2"/>
    <property type="match status" value="1"/>
</dbReference>
<keyword evidence="4 5" id="KW-1015">Disulfide bond</keyword>
<evidence type="ECO:0000256" key="4">
    <source>
        <dbReference type="ARBA" id="ARBA00023157"/>
    </source>
</evidence>
<evidence type="ECO:0000256" key="6">
    <source>
        <dbReference type="SAM" id="SignalP"/>
    </source>
</evidence>
<organism evidence="8 9">
    <name type="scientific">Araneus ventricosus</name>
    <name type="common">Orbweaver spider</name>
    <name type="synonym">Epeira ventricosa</name>
    <dbReference type="NCBI Taxonomy" id="182803"/>
    <lineage>
        <taxon>Eukaryota</taxon>
        <taxon>Metazoa</taxon>
        <taxon>Ecdysozoa</taxon>
        <taxon>Arthropoda</taxon>
        <taxon>Chelicerata</taxon>
        <taxon>Arachnida</taxon>
        <taxon>Araneae</taxon>
        <taxon>Araneomorphae</taxon>
        <taxon>Entelegynae</taxon>
        <taxon>Araneoidea</taxon>
        <taxon>Araneidae</taxon>
        <taxon>Araneus</taxon>
    </lineage>
</organism>
<feature type="disulfide bond" evidence="5">
    <location>
        <begin position="68"/>
        <end position="88"/>
    </location>
</feature>
<reference evidence="8 9" key="1">
    <citation type="journal article" date="2019" name="Sci. Rep.">
        <title>Orb-weaving spider Araneus ventricosus genome elucidates the spidroin gene catalogue.</title>
        <authorList>
            <person name="Kono N."/>
            <person name="Nakamura H."/>
            <person name="Ohtoshi R."/>
            <person name="Moran D.A.P."/>
            <person name="Shinohara A."/>
            <person name="Yoshida Y."/>
            <person name="Fujiwara M."/>
            <person name="Mori M."/>
            <person name="Tomita M."/>
            <person name="Arakawa K."/>
        </authorList>
    </citation>
    <scope>NUCLEOTIDE SEQUENCE [LARGE SCALE GENOMIC DNA]</scope>
</reference>
<evidence type="ECO:0000256" key="2">
    <source>
        <dbReference type="ARBA" id="ARBA00022525"/>
    </source>
</evidence>
<dbReference type="OrthoDB" id="6425141at2759"/>
<comment type="subcellular location">
    <subcellularLocation>
        <location evidence="1">Secreted</location>
    </subcellularLocation>
</comment>
<dbReference type="SUPFAM" id="SSF57610">
    <property type="entry name" value="Thyroglobulin type-1 domain"/>
    <property type="match status" value="1"/>
</dbReference>
<dbReference type="CDD" id="cd00191">
    <property type="entry name" value="TY"/>
    <property type="match status" value="1"/>
</dbReference>
<feature type="signal peptide" evidence="6">
    <location>
        <begin position="1"/>
        <end position="21"/>
    </location>
</feature>
<evidence type="ECO:0000256" key="5">
    <source>
        <dbReference type="PROSITE-ProRule" id="PRU00500"/>
    </source>
</evidence>
<evidence type="ECO:0000313" key="9">
    <source>
        <dbReference type="Proteomes" id="UP000499080"/>
    </source>
</evidence>
<dbReference type="PANTHER" id="PTHR12352:SF3">
    <property type="entry name" value="NIDOGEN-2"/>
    <property type="match status" value="1"/>
</dbReference>
<protein>
    <recommendedName>
        <fullName evidence="7">Thyroglobulin type-1 domain-containing protein</fullName>
    </recommendedName>
</protein>
<dbReference type="Proteomes" id="UP000499080">
    <property type="component" value="Unassembled WGS sequence"/>
</dbReference>
<evidence type="ECO:0000256" key="3">
    <source>
        <dbReference type="ARBA" id="ARBA00022737"/>
    </source>
</evidence>
<dbReference type="GO" id="GO:0005604">
    <property type="term" value="C:basement membrane"/>
    <property type="evidence" value="ECO:0007669"/>
    <property type="project" value="TreeGrafter"/>
</dbReference>
<proteinExistence type="predicted"/>
<gene>
    <name evidence="8" type="ORF">AVEN_248047_1</name>
</gene>
<keyword evidence="6" id="KW-0732">Signal</keyword>
<dbReference type="InterPro" id="IPR000716">
    <property type="entry name" value="Thyroglobulin_1"/>
</dbReference>